<evidence type="ECO:0000313" key="2">
    <source>
        <dbReference type="Proteomes" id="UP000234323"/>
    </source>
</evidence>
<dbReference type="EMBL" id="LLXI01000248">
    <property type="protein sequence ID" value="PKY43334.1"/>
    <property type="molecule type" value="Genomic_DNA"/>
</dbReference>
<dbReference type="VEuPathDB" id="FungiDB:RhiirFUN_016726"/>
<dbReference type="Proteomes" id="UP000234323">
    <property type="component" value="Unassembled WGS sequence"/>
</dbReference>
<keyword evidence="2" id="KW-1185">Reference proteome</keyword>
<reference evidence="1 2" key="1">
    <citation type="submission" date="2015-10" db="EMBL/GenBank/DDBJ databases">
        <title>Genome analyses suggest a sexual origin of heterokaryosis in a supposedly ancient asexual fungus.</title>
        <authorList>
            <person name="Ropars J."/>
            <person name="Sedzielewska K."/>
            <person name="Noel J."/>
            <person name="Charron P."/>
            <person name="Farinelli L."/>
            <person name="Marton T."/>
            <person name="Kruger M."/>
            <person name="Pelin A."/>
            <person name="Brachmann A."/>
            <person name="Corradi N."/>
        </authorList>
    </citation>
    <scope>NUCLEOTIDE SEQUENCE [LARGE SCALE GENOMIC DNA]</scope>
    <source>
        <strain evidence="1 2">A4</strain>
    </source>
</reference>
<gene>
    <name evidence="1" type="ORF">RhiirA4_457301</name>
</gene>
<comment type="caution">
    <text evidence="1">The sequence shown here is derived from an EMBL/GenBank/DDBJ whole genome shotgun (WGS) entry which is preliminary data.</text>
</comment>
<proteinExistence type="predicted"/>
<name>A0A2I1G9N7_9GLOM</name>
<sequence>MLNKGEECKHVVLESYLKMIKLIEAVCKNDGSVIIGIPDTAPTDVKTKFTLLLTIPKNDQWHEFEKKSSVLKYYSSLWTENKIMNVFCKYNKKPKTNDVIVKCNVHDYIDNEGEDLGEKYLEKTIHIHPKPNSASEIMSKALYEKYKKSTKENVVNLIGAATS</sequence>
<organism evidence="1 2">
    <name type="scientific">Rhizophagus irregularis</name>
    <dbReference type="NCBI Taxonomy" id="588596"/>
    <lineage>
        <taxon>Eukaryota</taxon>
        <taxon>Fungi</taxon>
        <taxon>Fungi incertae sedis</taxon>
        <taxon>Mucoromycota</taxon>
        <taxon>Glomeromycotina</taxon>
        <taxon>Glomeromycetes</taxon>
        <taxon>Glomerales</taxon>
        <taxon>Glomeraceae</taxon>
        <taxon>Rhizophagus</taxon>
    </lineage>
</organism>
<accession>A0A2I1G9N7</accession>
<protein>
    <submittedName>
        <fullName evidence="1">Uncharacterized protein</fullName>
    </submittedName>
</protein>
<evidence type="ECO:0000313" key="1">
    <source>
        <dbReference type="EMBL" id="PKY43334.1"/>
    </source>
</evidence>
<dbReference type="AlphaFoldDB" id="A0A2I1G9N7"/>